<dbReference type="InterPro" id="IPR036111">
    <property type="entry name" value="Mal/L-sulfo/L-lacto_DH-like_sf"/>
</dbReference>
<dbReference type="GO" id="GO:0016491">
    <property type="term" value="F:oxidoreductase activity"/>
    <property type="evidence" value="ECO:0007669"/>
    <property type="project" value="UniProtKB-KW"/>
</dbReference>
<evidence type="ECO:0000313" key="3">
    <source>
        <dbReference type="EMBL" id="AIC31031.1"/>
    </source>
</evidence>
<dbReference type="Proteomes" id="UP000027180">
    <property type="component" value="Plasmid pRetIE4771d"/>
</dbReference>
<dbReference type="Pfam" id="PF02615">
    <property type="entry name" value="Ldh_2"/>
    <property type="match status" value="1"/>
</dbReference>
<dbReference type="PANTHER" id="PTHR11091:SF0">
    <property type="entry name" value="MALATE DEHYDROGENASE"/>
    <property type="match status" value="1"/>
</dbReference>
<dbReference type="PANTHER" id="PTHR11091">
    <property type="entry name" value="OXIDOREDUCTASE-RELATED"/>
    <property type="match status" value="1"/>
</dbReference>
<dbReference type="Gene3D" id="1.10.1530.10">
    <property type="match status" value="1"/>
</dbReference>
<dbReference type="Gene3D" id="3.30.1370.60">
    <property type="entry name" value="Hypothetical oxidoreductase yiak, domain 2"/>
    <property type="match status" value="1"/>
</dbReference>
<organism evidence="3 4">
    <name type="scientific">Rhizobium etli bv. mimosae str. IE4771</name>
    <dbReference type="NCBI Taxonomy" id="1432050"/>
    <lineage>
        <taxon>Bacteria</taxon>
        <taxon>Pseudomonadati</taxon>
        <taxon>Pseudomonadota</taxon>
        <taxon>Alphaproteobacteria</taxon>
        <taxon>Hyphomicrobiales</taxon>
        <taxon>Rhizobiaceae</taxon>
        <taxon>Rhizobium/Agrobacterium group</taxon>
        <taxon>Rhizobium</taxon>
    </lineage>
</organism>
<geneLocation type="plasmid" evidence="3 4">
    <name>pRetIE4771d</name>
</geneLocation>
<accession>A0A060IHF1</accession>
<evidence type="ECO:0000313" key="4">
    <source>
        <dbReference type="Proteomes" id="UP000027180"/>
    </source>
</evidence>
<reference evidence="3 4" key="1">
    <citation type="submission" date="2013-12" db="EMBL/GenBank/DDBJ databases">
        <title>Complete genome sequence of Rhizobium etli bv. mimosae IE4771.</title>
        <authorList>
            <person name="Bustos P."/>
            <person name="Santamaria R.I."/>
            <person name="Lozano L."/>
            <person name="Ormeno-Orrillo E."/>
            <person name="Rogel M.A."/>
            <person name="Romero D."/>
            <person name="Cevallos M.A."/>
            <person name="Martinez-Romero E."/>
            <person name="Gonzalez V."/>
        </authorList>
    </citation>
    <scope>NUCLEOTIDE SEQUENCE [LARGE SCALE GENOMIC DNA]</scope>
    <source>
        <strain evidence="3 4">IE4771</strain>
        <plasmid evidence="4">Plasmid pRetIE4771d</plasmid>
    </source>
</reference>
<dbReference type="SUPFAM" id="SSF89733">
    <property type="entry name" value="L-sulfolactate dehydrogenase-like"/>
    <property type="match status" value="1"/>
</dbReference>
<evidence type="ECO:0000256" key="2">
    <source>
        <dbReference type="ARBA" id="ARBA00023002"/>
    </source>
</evidence>
<dbReference type="OrthoDB" id="9811519at2"/>
<keyword evidence="2" id="KW-0560">Oxidoreductase</keyword>
<dbReference type="RefSeq" id="WP_040142085.1">
    <property type="nucleotide sequence ID" value="NZ_CP006990.1"/>
</dbReference>
<dbReference type="InterPro" id="IPR043143">
    <property type="entry name" value="Mal/L-sulf/L-lact_DH-like_NADP"/>
</dbReference>
<keyword evidence="3" id="KW-0614">Plasmid</keyword>
<name>A0A060IHF1_RHIET</name>
<dbReference type="InterPro" id="IPR043144">
    <property type="entry name" value="Mal/L-sulf/L-lact_DH-like_ah"/>
</dbReference>
<comment type="similarity">
    <text evidence="1">Belongs to the LDH2/MDH2 oxidoreductase family.</text>
</comment>
<dbReference type="AlphaFoldDB" id="A0A060IHF1"/>
<evidence type="ECO:0000256" key="1">
    <source>
        <dbReference type="ARBA" id="ARBA00006056"/>
    </source>
</evidence>
<dbReference type="EMBL" id="CP006990">
    <property type="protein sequence ID" value="AIC31031.1"/>
    <property type="molecule type" value="Genomic_DNA"/>
</dbReference>
<dbReference type="InterPro" id="IPR003767">
    <property type="entry name" value="Malate/L-lactate_DH-like"/>
</dbReference>
<sequence length="333" mass="34454">MSDEVVLNQAEAEALAMRACLAAGATEATARSLVDATLSAALYGPPTLGFPHMVDYLDSFREGRIKGDPEPSCERLYPAFFVADADRGIAQLGFDRVFDDLVAAARNFGVAVFTQKNSYTAGELGYYVRRLAGEGIVGIAATNANAMVVAKAGGPAVYSTNPMAFGFPLGEGSLPLIIDQASSATAYVNIVAAAAEGRAIPAGWAVDAAGNDTQDAARALGGALLPFGGRKGANVALMVEMLSAGLSGGPWSLDTPSFREGSDSPAVGLTVVAMMPGRSDDGLVERARRQAGRLQEHGVFVPGVDGIEYPRSPSQGLKLPRAVYEAIVKIAGV</sequence>
<proteinExistence type="inferred from homology"/>
<dbReference type="KEGG" id="rei:IE4771_PD00476"/>
<protein>
    <submittedName>
        <fullName evidence="3">Malate/L-lactate dehydrogenase family protein</fullName>
    </submittedName>
</protein>
<gene>
    <name evidence="3" type="ORF">IE4771_PD00476</name>
</gene>
<dbReference type="HOGENOM" id="CLU_040452_0_0_5"/>